<organism evidence="8">
    <name type="scientific">Thrips palmi</name>
    <name type="common">Melon thrips</name>
    <dbReference type="NCBI Taxonomy" id="161013"/>
    <lineage>
        <taxon>Eukaryota</taxon>
        <taxon>Metazoa</taxon>
        <taxon>Ecdysozoa</taxon>
        <taxon>Arthropoda</taxon>
        <taxon>Hexapoda</taxon>
        <taxon>Insecta</taxon>
        <taxon>Pterygota</taxon>
        <taxon>Neoptera</taxon>
        <taxon>Paraneoptera</taxon>
        <taxon>Thysanoptera</taxon>
        <taxon>Terebrantia</taxon>
        <taxon>Thripoidea</taxon>
        <taxon>Thripidae</taxon>
        <taxon>Thrips</taxon>
    </lineage>
</organism>
<dbReference type="GO" id="GO:0016614">
    <property type="term" value="F:oxidoreductase activity, acting on CH-OH group of donors"/>
    <property type="evidence" value="ECO:0007669"/>
    <property type="project" value="InterPro"/>
</dbReference>
<feature type="domain" description="Glucose-methanol-choline oxidoreductase N-terminal" evidence="5">
    <location>
        <begin position="318"/>
        <end position="332"/>
    </location>
</feature>
<dbReference type="RefSeq" id="XP_034243556.1">
    <property type="nucleotide sequence ID" value="XM_034387665.1"/>
</dbReference>
<sequence>MELARSPAAAPLFPAECAASQLAAFVTLLVSVINAGQESERRRRAALSATGGGLGDAQEYDVVVVGGGTAGCVLAARLSEDGRRRVLLLERGGTQPAEATVPGYAVANLRSELVQNLQAAAEPQNCNATGCALQVPRVLGGGSSVNGLMVIRGNDADYDQWAELTGDSSWNHTNMLRYFKRAEDNLDVAINWDTDFHSTGGPQKVSWQPYRHPVLRAFAKAYDDLGTPSILDINGGQGQLGYSIAQTITADGERWSTYRSYLKPAMCRSNLRVETFATARRVLLDDKDGRPRATGVEYQDAAGQVRVVQAKEVVLSSGTIHSPQILMMSGIGPAEHLKELGIPVRVDLPVGEGFMDHPRAVGLVAQCDQPLCEVGSTPVNIPATNNAVSAWED</sequence>
<evidence type="ECO:0000256" key="3">
    <source>
        <dbReference type="ARBA" id="ARBA00022630"/>
    </source>
</evidence>
<dbReference type="InterPro" id="IPR036188">
    <property type="entry name" value="FAD/NAD-bd_sf"/>
</dbReference>
<evidence type="ECO:0000259" key="5">
    <source>
        <dbReference type="PROSITE" id="PS00624"/>
    </source>
</evidence>
<dbReference type="Pfam" id="PF00732">
    <property type="entry name" value="GMC_oxred_N"/>
    <property type="match status" value="1"/>
</dbReference>
<evidence type="ECO:0000256" key="1">
    <source>
        <dbReference type="ARBA" id="ARBA00001974"/>
    </source>
</evidence>
<evidence type="ECO:0000256" key="4">
    <source>
        <dbReference type="ARBA" id="ARBA00022827"/>
    </source>
</evidence>
<comment type="similarity">
    <text evidence="2">Belongs to the GMC oxidoreductase family.</text>
</comment>
<dbReference type="Gene3D" id="3.30.560.10">
    <property type="entry name" value="Glucose Oxidase, domain 3"/>
    <property type="match status" value="1"/>
</dbReference>
<comment type="cofactor">
    <cofactor evidence="1">
        <name>FAD</name>
        <dbReference type="ChEBI" id="CHEBI:57692"/>
    </cofactor>
</comment>
<evidence type="ECO:0000256" key="2">
    <source>
        <dbReference type="ARBA" id="ARBA00010790"/>
    </source>
</evidence>
<keyword evidence="3" id="KW-0285">Flavoprotein</keyword>
<dbReference type="PANTHER" id="PTHR11552:SF147">
    <property type="entry name" value="CHOLINE DEHYDROGENASE, MITOCHONDRIAL"/>
    <property type="match status" value="1"/>
</dbReference>
<dbReference type="GeneID" id="117646604"/>
<dbReference type="SUPFAM" id="SSF51905">
    <property type="entry name" value="FAD/NAD(P)-binding domain"/>
    <property type="match status" value="1"/>
</dbReference>
<reference evidence="7 8" key="1">
    <citation type="submission" date="2025-04" db="UniProtKB">
        <authorList>
            <consortium name="RefSeq"/>
        </authorList>
    </citation>
    <scope>IDENTIFICATION</scope>
    <source>
        <tissue evidence="7 8">Total insect</tissue>
    </source>
</reference>
<proteinExistence type="inferred from homology"/>
<dbReference type="InterPro" id="IPR000172">
    <property type="entry name" value="GMC_OxRdtase_N"/>
</dbReference>
<dbReference type="PANTHER" id="PTHR11552">
    <property type="entry name" value="GLUCOSE-METHANOL-CHOLINE GMC OXIDOREDUCTASE"/>
    <property type="match status" value="1"/>
</dbReference>
<dbReference type="RefSeq" id="XP_034243548.1">
    <property type="nucleotide sequence ID" value="XM_034387657.1"/>
</dbReference>
<dbReference type="AlphaFoldDB" id="A0A6P8Z1P9"/>
<accession>A0A6P8Z1P9</accession>
<protein>
    <submittedName>
        <fullName evidence="7 8">Glucose dehydrogenase [FAD, quinone]-like</fullName>
    </submittedName>
</protein>
<dbReference type="InterPro" id="IPR012132">
    <property type="entry name" value="GMC_OxRdtase"/>
</dbReference>
<keyword evidence="4" id="KW-0274">FAD</keyword>
<dbReference type="PROSITE" id="PS00624">
    <property type="entry name" value="GMC_OXRED_2"/>
    <property type="match status" value="1"/>
</dbReference>
<dbReference type="OrthoDB" id="269227at2759"/>
<evidence type="ECO:0000313" key="8">
    <source>
        <dbReference type="RefSeq" id="XP_034243556.1"/>
    </source>
</evidence>
<keyword evidence="6" id="KW-1185">Reference proteome</keyword>
<gene>
    <name evidence="7 8" type="primary">LOC117646604</name>
</gene>
<dbReference type="GO" id="GO:0050660">
    <property type="term" value="F:flavin adenine dinucleotide binding"/>
    <property type="evidence" value="ECO:0007669"/>
    <property type="project" value="InterPro"/>
</dbReference>
<evidence type="ECO:0000313" key="7">
    <source>
        <dbReference type="RefSeq" id="XP_034243548.1"/>
    </source>
</evidence>
<dbReference type="Proteomes" id="UP000515158">
    <property type="component" value="Unplaced"/>
</dbReference>
<dbReference type="KEGG" id="tpal:117646604"/>
<dbReference type="Gene3D" id="3.50.50.60">
    <property type="entry name" value="FAD/NAD(P)-binding domain"/>
    <property type="match status" value="1"/>
</dbReference>
<evidence type="ECO:0000313" key="6">
    <source>
        <dbReference type="Proteomes" id="UP000515158"/>
    </source>
</evidence>
<name>A0A6P8Z1P9_THRPL</name>